<feature type="region of interest" description="Disordered" evidence="7">
    <location>
        <begin position="210"/>
        <end position="255"/>
    </location>
</feature>
<dbReference type="GeneID" id="54781337"/>
<keyword evidence="4" id="KW-0547">Nucleotide-binding</keyword>
<feature type="domain" description="Protein kinase" evidence="8">
    <location>
        <begin position="288"/>
        <end position="669"/>
    </location>
</feature>
<dbReference type="PANTHER" id="PTHR44167">
    <property type="entry name" value="OVARIAN-SPECIFIC SERINE/THREONINE-PROTEIN KINASE LOK-RELATED"/>
    <property type="match status" value="1"/>
</dbReference>
<dbReference type="InterPro" id="IPR011009">
    <property type="entry name" value="Kinase-like_dom_sf"/>
</dbReference>
<gene>
    <name evidence="9" type="ORF">DIURU_002686</name>
</gene>
<keyword evidence="5" id="KW-0418">Kinase</keyword>
<keyword evidence="6" id="KW-0067">ATP-binding</keyword>
<evidence type="ECO:0000256" key="3">
    <source>
        <dbReference type="ARBA" id="ARBA00022679"/>
    </source>
</evidence>
<dbReference type="GO" id="GO:0005634">
    <property type="term" value="C:nucleus"/>
    <property type="evidence" value="ECO:0007669"/>
    <property type="project" value="TreeGrafter"/>
</dbReference>
<dbReference type="RefSeq" id="XP_034012538.1">
    <property type="nucleotide sequence ID" value="XM_034155364.1"/>
</dbReference>
<keyword evidence="2" id="KW-0723">Serine/threonine-protein kinase</keyword>
<protein>
    <recommendedName>
        <fullName evidence="1">non-specific serine/threonine protein kinase</fullName>
        <ecNumber evidence="1">2.7.11.1</ecNumber>
    </recommendedName>
</protein>
<dbReference type="GO" id="GO:0005524">
    <property type="term" value="F:ATP binding"/>
    <property type="evidence" value="ECO:0007669"/>
    <property type="project" value="UniProtKB-KW"/>
</dbReference>
<evidence type="ECO:0000256" key="1">
    <source>
        <dbReference type="ARBA" id="ARBA00012513"/>
    </source>
</evidence>
<accession>A0A642UPE4</accession>
<dbReference type="Gene3D" id="1.10.510.10">
    <property type="entry name" value="Transferase(Phosphotransferase) domain 1"/>
    <property type="match status" value="1"/>
</dbReference>
<organism evidence="9 10">
    <name type="scientific">Diutina rugosa</name>
    <name type="common">Yeast</name>
    <name type="synonym">Candida rugosa</name>
    <dbReference type="NCBI Taxonomy" id="5481"/>
    <lineage>
        <taxon>Eukaryota</taxon>
        <taxon>Fungi</taxon>
        <taxon>Dikarya</taxon>
        <taxon>Ascomycota</taxon>
        <taxon>Saccharomycotina</taxon>
        <taxon>Pichiomycetes</taxon>
        <taxon>Debaryomycetaceae</taxon>
        <taxon>Diutina</taxon>
    </lineage>
</organism>
<keyword evidence="10" id="KW-1185">Reference proteome</keyword>
<evidence type="ECO:0000313" key="10">
    <source>
        <dbReference type="Proteomes" id="UP000449547"/>
    </source>
</evidence>
<dbReference type="PROSITE" id="PS50011">
    <property type="entry name" value="PROTEIN_KINASE_DOM"/>
    <property type="match status" value="1"/>
</dbReference>
<comment type="caution">
    <text evidence="9">The sequence shown here is derived from an EMBL/GenBank/DDBJ whole genome shotgun (WGS) entry which is preliminary data.</text>
</comment>
<feature type="compositionally biased region" description="Basic and acidic residues" evidence="7">
    <location>
        <begin position="33"/>
        <end position="48"/>
    </location>
</feature>
<dbReference type="GO" id="GO:0044773">
    <property type="term" value="P:mitotic DNA damage checkpoint signaling"/>
    <property type="evidence" value="ECO:0007669"/>
    <property type="project" value="TreeGrafter"/>
</dbReference>
<feature type="region of interest" description="Disordered" evidence="7">
    <location>
        <begin position="1"/>
        <end position="168"/>
    </location>
</feature>
<feature type="compositionally biased region" description="Polar residues" evidence="7">
    <location>
        <begin position="1"/>
        <end position="10"/>
    </location>
</feature>
<dbReference type="AlphaFoldDB" id="A0A642UPE4"/>
<reference evidence="9 10" key="1">
    <citation type="submission" date="2019-07" db="EMBL/GenBank/DDBJ databases">
        <title>Genome assembly of two rare yeast pathogens: Diutina rugosa and Trichomonascus ciferrii.</title>
        <authorList>
            <person name="Mixao V."/>
            <person name="Saus E."/>
            <person name="Hansen A."/>
            <person name="Lass-Flor C."/>
            <person name="Gabaldon T."/>
        </authorList>
    </citation>
    <scope>NUCLEOTIDE SEQUENCE [LARGE SCALE GENOMIC DNA]</scope>
    <source>
        <strain evidence="9 10">CBS 613</strain>
    </source>
</reference>
<dbReference type="PROSITE" id="PS00108">
    <property type="entry name" value="PROTEIN_KINASE_ST"/>
    <property type="match status" value="1"/>
</dbReference>
<dbReference type="Gene3D" id="3.30.200.20">
    <property type="entry name" value="Phosphorylase Kinase, domain 1"/>
    <property type="match status" value="1"/>
</dbReference>
<feature type="compositionally biased region" description="Polar residues" evidence="7">
    <location>
        <begin position="71"/>
        <end position="81"/>
    </location>
</feature>
<dbReference type="InterPro" id="IPR000719">
    <property type="entry name" value="Prot_kinase_dom"/>
</dbReference>
<dbReference type="OrthoDB" id="10020333at2759"/>
<feature type="compositionally biased region" description="Basic and acidic residues" evidence="7">
    <location>
        <begin position="155"/>
        <end position="166"/>
    </location>
</feature>
<evidence type="ECO:0000256" key="2">
    <source>
        <dbReference type="ARBA" id="ARBA00022527"/>
    </source>
</evidence>
<dbReference type="OMA" id="YEWINDS"/>
<proteinExistence type="predicted"/>
<name>A0A642UPE4_DIURU</name>
<evidence type="ECO:0000313" key="9">
    <source>
        <dbReference type="EMBL" id="KAA8902790.1"/>
    </source>
</evidence>
<dbReference type="EMBL" id="SWFT01000082">
    <property type="protein sequence ID" value="KAA8902790.1"/>
    <property type="molecule type" value="Genomic_DNA"/>
</dbReference>
<dbReference type="VEuPathDB" id="FungiDB:DIURU_002686"/>
<dbReference type="GO" id="GO:0004674">
    <property type="term" value="F:protein serine/threonine kinase activity"/>
    <property type="evidence" value="ECO:0007669"/>
    <property type="project" value="UniProtKB-KW"/>
</dbReference>
<dbReference type="PANTHER" id="PTHR44167:SF23">
    <property type="entry name" value="CDC7 KINASE, ISOFORM A-RELATED"/>
    <property type="match status" value="1"/>
</dbReference>
<dbReference type="SUPFAM" id="SSF56112">
    <property type="entry name" value="Protein kinase-like (PK-like)"/>
    <property type="match status" value="1"/>
</dbReference>
<evidence type="ECO:0000256" key="7">
    <source>
        <dbReference type="SAM" id="MobiDB-lite"/>
    </source>
</evidence>
<evidence type="ECO:0000256" key="5">
    <source>
        <dbReference type="ARBA" id="ARBA00022777"/>
    </source>
</evidence>
<evidence type="ECO:0000256" key="6">
    <source>
        <dbReference type="ARBA" id="ARBA00022840"/>
    </source>
</evidence>
<dbReference type="InterPro" id="IPR008271">
    <property type="entry name" value="Ser/Thr_kinase_AS"/>
</dbReference>
<keyword evidence="3" id="KW-0808">Transferase</keyword>
<evidence type="ECO:0000256" key="4">
    <source>
        <dbReference type="ARBA" id="ARBA00022741"/>
    </source>
</evidence>
<dbReference type="Pfam" id="PF00069">
    <property type="entry name" value="Pkinase"/>
    <property type="match status" value="1"/>
</dbReference>
<dbReference type="SMART" id="SM00220">
    <property type="entry name" value="S_TKc"/>
    <property type="match status" value="1"/>
</dbReference>
<dbReference type="EC" id="2.7.11.1" evidence="1"/>
<sequence length="682" mass="75488">MPETSAMKSDSPTKDLRGSAYPSLMPPRYKRKASSDTDPFHDSSKRITTDFIHSRNLARVSRPWRTDADDTQTSSEANKTMTCDDAATAAVRQTKPTRLSGLSAVPKLSSHTRPLAASLPQKVALRSITAPMSAPSPQESPEPEVINPQITSPTSEREGPDDKHAMAVDVPKLTAPTPLPPVATTHSVSVTATATFRTLPAATESVVMVPESKADPGPSSVPQMASGVAPSESKSKSPQPEPSHTTVTKRVALTRREVDDDDYESIPLEVLEDMSRLEETFPVLSTSYRLLDKIGEGTFSTVYKAEAIGASYGWGNDVWKTPVGRHRLVPGRNTRKNPIVALKQIYVTSSPVRIHNELNLLYILSGNKHVAPLLDILRHQDQVVVILPYYAHADFRDFYRDLPIKGIKKYLWEMFSALEFVHSKNVIHRDLKPTNFLYDPFKGRGVLVDFGLAEKYVAVKSSCVCAQGTGTGASLARRHKQVKAAYPKQDQRPPRRANRAGTRGFRAPEVLFKCSNQTTKIDIWSAGIIGMSLLARKFPLFNSPDDTDALVEMALIFGTDRLQRGAELHGCGFQMSLAKTNASAGNLPNILHDFLQHEVDEGCFPADSVVYDTLRLFNERGDKLVRPADDADADNYEDHKHLLQLLGHCFHMDPAKRATAKELKRLPFFDELTKVDDDIIYE</sequence>
<dbReference type="Proteomes" id="UP000449547">
    <property type="component" value="Unassembled WGS sequence"/>
</dbReference>
<evidence type="ECO:0000259" key="8">
    <source>
        <dbReference type="PROSITE" id="PS50011"/>
    </source>
</evidence>
<dbReference type="CDD" id="cd14019">
    <property type="entry name" value="STKc_Cdc7"/>
    <property type="match status" value="1"/>
</dbReference>